<reference evidence="1" key="1">
    <citation type="submission" date="2021-07" db="EMBL/GenBank/DDBJ databases">
        <title>Xylan utilisation by Bifidobacterium pseudocatenulatum.</title>
        <authorList>
            <person name="Watanabe Y."/>
        </authorList>
    </citation>
    <scope>NUCLEOTIDE SEQUENCE</scope>
    <source>
        <strain evidence="1">YIT12824</strain>
    </source>
</reference>
<sequence length="51" mass="5599">MITVAAGVKAMPAYVPPKDGKPRNQVDAKWMKLAKASSRKNRRGRAQCVSE</sequence>
<dbReference type="EMBL" id="JAHXEI010000002">
    <property type="protein sequence ID" value="MCB4880228.1"/>
    <property type="molecule type" value="Genomic_DNA"/>
</dbReference>
<protein>
    <submittedName>
        <fullName evidence="1">Uncharacterized protein</fullName>
    </submittedName>
</protein>
<dbReference type="RefSeq" id="WP_226589875.1">
    <property type="nucleotide sequence ID" value="NZ_JAHXEI010000002.1"/>
</dbReference>
<evidence type="ECO:0000313" key="2">
    <source>
        <dbReference type="Proteomes" id="UP001197735"/>
    </source>
</evidence>
<accession>A0AAW4TTM8</accession>
<organism evidence="1 2">
    <name type="scientific">Bifidobacterium pseudocatenulatum</name>
    <dbReference type="NCBI Taxonomy" id="28026"/>
    <lineage>
        <taxon>Bacteria</taxon>
        <taxon>Bacillati</taxon>
        <taxon>Actinomycetota</taxon>
        <taxon>Actinomycetes</taxon>
        <taxon>Bifidobacteriales</taxon>
        <taxon>Bifidobacteriaceae</taxon>
        <taxon>Bifidobacterium</taxon>
    </lineage>
</organism>
<evidence type="ECO:0000313" key="1">
    <source>
        <dbReference type="EMBL" id="MCB4880228.1"/>
    </source>
</evidence>
<dbReference type="AlphaFoldDB" id="A0AAW4TTM8"/>
<name>A0AAW4TTM8_BIFPS</name>
<proteinExistence type="predicted"/>
<dbReference type="Proteomes" id="UP001197735">
    <property type="component" value="Unassembled WGS sequence"/>
</dbReference>
<comment type="caution">
    <text evidence="1">The sequence shown here is derived from an EMBL/GenBank/DDBJ whole genome shotgun (WGS) entry which is preliminary data.</text>
</comment>
<gene>
    <name evidence="1" type="ORF">KZP06_05745</name>
</gene>